<dbReference type="SUPFAM" id="SSF48340">
    <property type="entry name" value="Interferon-induced guanylate-binding protein 1 (GBP1), C-terminal domain"/>
    <property type="match status" value="1"/>
</dbReference>
<dbReference type="CDD" id="cd01851">
    <property type="entry name" value="GBP"/>
    <property type="match status" value="1"/>
</dbReference>
<dbReference type="InterPro" id="IPR027417">
    <property type="entry name" value="P-loop_NTPase"/>
</dbReference>
<accession>A0A1V9YQI0</accession>
<keyword evidence="8" id="KW-1185">Reference proteome</keyword>
<dbReference type="PROSITE" id="PS51715">
    <property type="entry name" value="G_GB1_RHD3"/>
    <property type="match status" value="1"/>
</dbReference>
<dbReference type="InterPro" id="IPR030386">
    <property type="entry name" value="G_GB1_RHD3_dom"/>
</dbReference>
<evidence type="ECO:0000256" key="1">
    <source>
        <dbReference type="ARBA" id="ARBA00022741"/>
    </source>
</evidence>
<evidence type="ECO:0000256" key="5">
    <source>
        <dbReference type="SAM" id="Coils"/>
    </source>
</evidence>
<dbReference type="InterPro" id="IPR003191">
    <property type="entry name" value="Guanylate-bd/ATL_C"/>
</dbReference>
<evidence type="ECO:0000259" key="6">
    <source>
        <dbReference type="PROSITE" id="PS51715"/>
    </source>
</evidence>
<comment type="similarity">
    <text evidence="4">Belongs to the TRAFAC class dynamin-like GTPase superfamily. GB1/RHD3 GTPase family.</text>
</comment>
<dbReference type="SUPFAM" id="SSF52540">
    <property type="entry name" value="P-loop containing nucleoside triphosphate hydrolases"/>
    <property type="match status" value="1"/>
</dbReference>
<keyword evidence="5" id="KW-0175">Coiled coil</keyword>
<dbReference type="GO" id="GO:0003924">
    <property type="term" value="F:GTPase activity"/>
    <property type="evidence" value="ECO:0007669"/>
    <property type="project" value="InterPro"/>
</dbReference>
<evidence type="ECO:0000256" key="4">
    <source>
        <dbReference type="PROSITE-ProRule" id="PRU01052"/>
    </source>
</evidence>
<dbReference type="InterPro" id="IPR015894">
    <property type="entry name" value="Guanylate-bd_N"/>
</dbReference>
<evidence type="ECO:0000313" key="8">
    <source>
        <dbReference type="Proteomes" id="UP000243579"/>
    </source>
</evidence>
<dbReference type="Gene3D" id="1.20.1000.10">
    <property type="entry name" value="Guanylate-binding protein, C-terminal domain"/>
    <property type="match status" value="1"/>
</dbReference>
<dbReference type="PANTHER" id="PTHR10751">
    <property type="entry name" value="GUANYLATE BINDING PROTEIN"/>
    <property type="match status" value="1"/>
</dbReference>
<proteinExistence type="inferred from homology"/>
<gene>
    <name evidence="7" type="ORF">ACHHYP_07719</name>
</gene>
<dbReference type="AlphaFoldDB" id="A0A1V9YQI0"/>
<dbReference type="Pfam" id="PF02263">
    <property type="entry name" value="GBP"/>
    <property type="match status" value="1"/>
</dbReference>
<dbReference type="EMBL" id="JNBR01001415">
    <property type="protein sequence ID" value="OQR87998.1"/>
    <property type="molecule type" value="Genomic_DNA"/>
</dbReference>
<keyword evidence="1" id="KW-0547">Nucleotide-binding</keyword>
<feature type="coiled-coil region" evidence="5">
    <location>
        <begin position="575"/>
        <end position="602"/>
    </location>
</feature>
<dbReference type="Proteomes" id="UP000243579">
    <property type="component" value="Unassembled WGS sequence"/>
</dbReference>
<protein>
    <submittedName>
        <fullName evidence="7">Guanylate-binding protein</fullName>
    </submittedName>
</protein>
<reference evidence="7 8" key="1">
    <citation type="journal article" date="2014" name="Genome Biol. Evol.">
        <title>The secreted proteins of Achlya hypogyna and Thraustotheca clavata identify the ancestral oomycete secretome and reveal gene acquisitions by horizontal gene transfer.</title>
        <authorList>
            <person name="Misner I."/>
            <person name="Blouin N."/>
            <person name="Leonard G."/>
            <person name="Richards T.A."/>
            <person name="Lane C.E."/>
        </authorList>
    </citation>
    <scope>NUCLEOTIDE SEQUENCE [LARGE SCALE GENOMIC DNA]</scope>
    <source>
        <strain evidence="7 8">ATCC 48635</strain>
    </source>
</reference>
<keyword evidence="3" id="KW-0342">GTP-binding</keyword>
<dbReference type="GO" id="GO:0005525">
    <property type="term" value="F:GTP binding"/>
    <property type="evidence" value="ECO:0007669"/>
    <property type="project" value="UniProtKB-KW"/>
</dbReference>
<feature type="domain" description="GB1/RHD3-type G" evidence="6">
    <location>
        <begin position="34"/>
        <end position="287"/>
    </location>
</feature>
<dbReference type="Pfam" id="PF02841">
    <property type="entry name" value="GBP_C"/>
    <property type="match status" value="1"/>
</dbReference>
<sequence length="747" mass="81712">MAASLSEPLPFITLTDDETFEISPDAASYLSSLEGEISIVAIAGLYRTGKSYLLNQLLGRTTEHTMFGVGGTVNAMTKGIWIWGQPVEAAGSARKKTIIFMDTEGLGSSQRSQTQDTRIFALALLLSSFFIYNSRGVIDANAIEDLSLVVNLTKYIQVTAGGDASASSASLAEFFPAFLWVVRDFTLQLEENGREITPRDYLEKALKPQPGTSDDSMHKNEVRALLSSFFPNRDCLTMVRPLNDESLLRELPKQPLESLRPEFQAQLTTLHHKVFDSLKPKKLMAKALSGAMLVTLAHNYVDAFNSGATPVISSAWDRVVAAQSEQALDAAKAAFSATFAPPSTAVPEAAVVSAFKEAQAAADAVVQEQDFAGDAFASVVHALGEWLQAQLVAALEANVKRATAHQTRLLDDLYAPIAAAAQATMDRDSPVAALHETLKNYKVAMASLVAAYDAEAAALPLHAYVLTGFLADKAMDSIVEWGTAVTLLYRAKDTAAQKALGVIKQKVSMLESKAQAAQDMLTQQRDTFERALFGISERLVEEKMALTTEIEHKTGEINRTRMQIERIGALHAEAHDRLLEELARAKTECKEAEDALDATRQAHVSLLADSTNQRLEQERLKNAKEADLLKAHQDLLEKTVALERQLGDQQADQMLATFKAEQACNDKIMAVRHECEDQAQELKSRTITEIRAVKAKHEGELKALQLDLNDRQAILSALQERLESKRRHNLAAAAKTPGGRKEDCVVQ</sequence>
<evidence type="ECO:0000256" key="3">
    <source>
        <dbReference type="ARBA" id="ARBA00023134"/>
    </source>
</evidence>
<keyword evidence="2" id="KW-0378">Hydrolase</keyword>
<organism evidence="7 8">
    <name type="scientific">Achlya hypogyna</name>
    <name type="common">Oomycete</name>
    <name type="synonym">Protoachlya hypogyna</name>
    <dbReference type="NCBI Taxonomy" id="1202772"/>
    <lineage>
        <taxon>Eukaryota</taxon>
        <taxon>Sar</taxon>
        <taxon>Stramenopiles</taxon>
        <taxon>Oomycota</taxon>
        <taxon>Saprolegniomycetes</taxon>
        <taxon>Saprolegniales</taxon>
        <taxon>Achlyaceae</taxon>
        <taxon>Achlya</taxon>
    </lineage>
</organism>
<name>A0A1V9YQI0_ACHHY</name>
<dbReference type="InterPro" id="IPR036543">
    <property type="entry name" value="Guanylate-bd_C_sf"/>
</dbReference>
<dbReference type="OrthoDB" id="2135133at2759"/>
<dbReference type="Gene3D" id="3.40.50.300">
    <property type="entry name" value="P-loop containing nucleotide triphosphate hydrolases"/>
    <property type="match status" value="1"/>
</dbReference>
<evidence type="ECO:0000313" key="7">
    <source>
        <dbReference type="EMBL" id="OQR87998.1"/>
    </source>
</evidence>
<evidence type="ECO:0000256" key="2">
    <source>
        <dbReference type="ARBA" id="ARBA00022801"/>
    </source>
</evidence>
<comment type="caution">
    <text evidence="7">The sequence shown here is derived from an EMBL/GenBank/DDBJ whole genome shotgun (WGS) entry which is preliminary data.</text>
</comment>
<dbReference type="FunFam" id="3.40.50.300:FF:001470">
    <property type="entry name" value="Interferon-induced guanylate-binding protein 1"/>
    <property type="match status" value="1"/>
</dbReference>